<name>A0A2N0D878_RHISU</name>
<gene>
    <name evidence="1" type="ORF">CWR43_17735</name>
    <name evidence="2" type="ORF">EV132_1592</name>
</gene>
<organism evidence="1 3">
    <name type="scientific">Rhizobium sullae</name>
    <name type="common">Rhizobium hedysari</name>
    <dbReference type="NCBI Taxonomy" id="50338"/>
    <lineage>
        <taxon>Bacteria</taxon>
        <taxon>Pseudomonadati</taxon>
        <taxon>Pseudomonadota</taxon>
        <taxon>Alphaproteobacteria</taxon>
        <taxon>Hyphomicrobiales</taxon>
        <taxon>Rhizobiaceae</taxon>
        <taxon>Rhizobium/Agrobacterium group</taxon>
        <taxon>Rhizobium</taxon>
    </lineage>
</organism>
<dbReference type="Proteomes" id="UP000294576">
    <property type="component" value="Unassembled WGS sequence"/>
</dbReference>
<dbReference type="Proteomes" id="UP000232164">
    <property type="component" value="Unassembled WGS sequence"/>
</dbReference>
<evidence type="ECO:0000313" key="4">
    <source>
        <dbReference type="Proteomes" id="UP000294576"/>
    </source>
</evidence>
<reference evidence="1 3" key="1">
    <citation type="submission" date="2017-11" db="EMBL/GenBank/DDBJ databases">
        <authorList>
            <person name="Han C.G."/>
        </authorList>
    </citation>
    <scope>NUCLEOTIDE SEQUENCE [LARGE SCALE GENOMIC DNA]</scope>
    <source>
        <strain evidence="1 3">HCNT1</strain>
    </source>
</reference>
<protein>
    <submittedName>
        <fullName evidence="1">Uncharacterized protein</fullName>
    </submittedName>
</protein>
<dbReference type="AlphaFoldDB" id="A0A2N0D878"/>
<accession>A0A2N0D878</accession>
<evidence type="ECO:0000313" key="1">
    <source>
        <dbReference type="EMBL" id="PKA42286.1"/>
    </source>
</evidence>
<reference evidence="1 3" key="2">
    <citation type="submission" date="2017-12" db="EMBL/GenBank/DDBJ databases">
        <title>Genome sequence of Rhizobium sullae HCNT1 isolated from Sulla coronaria nodules and featuring peculiar denitrification phenotypes.</title>
        <authorList>
            <person name="De Diego-Diaz B."/>
            <person name="Treu L."/>
            <person name="Campanaro S."/>
            <person name="Da Silva Duarte V."/>
            <person name="Basaglia M."/>
            <person name="Favaro L."/>
            <person name="Casella S."/>
            <person name="Squartini A."/>
        </authorList>
    </citation>
    <scope>NUCLEOTIDE SEQUENCE [LARGE SCALE GENOMIC DNA]</scope>
    <source>
        <strain evidence="1 3">HCNT1</strain>
    </source>
</reference>
<evidence type="ECO:0000313" key="2">
    <source>
        <dbReference type="EMBL" id="TCU02553.1"/>
    </source>
</evidence>
<reference evidence="2 4" key="3">
    <citation type="submission" date="2019-03" db="EMBL/GenBank/DDBJ databases">
        <title>Genomic Encyclopedia of Type Strains, Phase IV (KMG-V): Genome sequencing to study the core and pangenomes of soil and plant-associated prokaryotes.</title>
        <authorList>
            <person name="Whitman W."/>
        </authorList>
    </citation>
    <scope>NUCLEOTIDE SEQUENCE [LARGE SCALE GENOMIC DNA]</scope>
    <source>
        <strain evidence="2 4">Hc14</strain>
    </source>
</reference>
<comment type="caution">
    <text evidence="1">The sequence shown here is derived from an EMBL/GenBank/DDBJ whole genome shotgun (WGS) entry which is preliminary data.</text>
</comment>
<dbReference type="EMBL" id="PIQN01000013">
    <property type="protein sequence ID" value="PKA42286.1"/>
    <property type="molecule type" value="Genomic_DNA"/>
</dbReference>
<dbReference type="EMBL" id="SMBH01000059">
    <property type="protein sequence ID" value="TCU02553.1"/>
    <property type="molecule type" value="Genomic_DNA"/>
</dbReference>
<evidence type="ECO:0000313" key="3">
    <source>
        <dbReference type="Proteomes" id="UP000232164"/>
    </source>
</evidence>
<proteinExistence type="predicted"/>
<sequence length="108" mass="12156">MRGLQSGNVDQTCSRTVEMQRVDKNSDILPVRRVRDMDGGGEIARRSPRHKFKICGKASRRRHVCETAKRDRLSRKVGIITRHQDMPGSQLAAAVAEALQQFPVNVFA</sequence>